<reference evidence="2 3" key="1">
    <citation type="submission" date="2018-09" db="EMBL/GenBank/DDBJ databases">
        <title>Genomic investigation of the strawberry pathogen Phytophthora fragariae indicates pathogenicity is determined by transcriptional variation in three key races.</title>
        <authorList>
            <person name="Adams T.M."/>
            <person name="Armitage A.D."/>
            <person name="Sobczyk M.K."/>
            <person name="Bates H.J."/>
            <person name="Dunwell J.M."/>
            <person name="Nellist C.F."/>
            <person name="Harrison R.J."/>
        </authorList>
    </citation>
    <scope>NUCLEOTIDE SEQUENCE [LARGE SCALE GENOMIC DNA]</scope>
    <source>
        <strain evidence="2 3">SCRP324</strain>
    </source>
</reference>
<evidence type="ECO:0000313" key="2">
    <source>
        <dbReference type="EMBL" id="KAE8967417.1"/>
    </source>
</evidence>
<accession>A0A6A3HE11</accession>
<feature type="region of interest" description="Disordered" evidence="1">
    <location>
        <begin position="458"/>
        <end position="487"/>
    </location>
</feature>
<feature type="non-terminal residue" evidence="2">
    <location>
        <position position="1"/>
    </location>
</feature>
<name>A0A6A3HE11_9STRA</name>
<gene>
    <name evidence="2" type="ORF">PR002_g28070</name>
</gene>
<feature type="region of interest" description="Disordered" evidence="1">
    <location>
        <begin position="184"/>
        <end position="214"/>
    </location>
</feature>
<dbReference type="OrthoDB" id="144666at2759"/>
<evidence type="ECO:0000313" key="3">
    <source>
        <dbReference type="Proteomes" id="UP000435112"/>
    </source>
</evidence>
<dbReference type="AlphaFoldDB" id="A0A6A3HE11"/>
<feature type="compositionally biased region" description="Low complexity" evidence="1">
    <location>
        <begin position="48"/>
        <end position="75"/>
    </location>
</feature>
<protein>
    <submittedName>
        <fullName evidence="2">Uncharacterized protein</fullName>
    </submittedName>
</protein>
<feature type="region of interest" description="Disordered" evidence="1">
    <location>
        <begin position="321"/>
        <end position="351"/>
    </location>
</feature>
<evidence type="ECO:0000256" key="1">
    <source>
        <dbReference type="SAM" id="MobiDB-lite"/>
    </source>
</evidence>
<proteinExistence type="predicted"/>
<feature type="region of interest" description="Disordered" evidence="1">
    <location>
        <begin position="47"/>
        <end position="77"/>
    </location>
</feature>
<feature type="compositionally biased region" description="Polar residues" evidence="1">
    <location>
        <begin position="339"/>
        <end position="350"/>
    </location>
</feature>
<comment type="caution">
    <text evidence="2">The sequence shown here is derived from an EMBL/GenBank/DDBJ whole genome shotgun (WGS) entry which is preliminary data.</text>
</comment>
<dbReference type="EMBL" id="QXFU01004713">
    <property type="protein sequence ID" value="KAE8967417.1"/>
    <property type="molecule type" value="Genomic_DNA"/>
</dbReference>
<dbReference type="Proteomes" id="UP000435112">
    <property type="component" value="Unassembled WGS sequence"/>
</dbReference>
<feature type="compositionally biased region" description="Polar residues" evidence="1">
    <location>
        <begin position="202"/>
        <end position="213"/>
    </location>
</feature>
<sequence length="568" mass="62404">RVFGVANATTIEPSSASEASDYYSIVAVAADSSAVLLVSPRRRAWGESSAWRTPRPSSPAAPHRRPTSPTSSQSPPIRPLSCWCRHVDGLGESLRRGERHERRHQQRLRGVLLLPHRRSRRRFVRCPAGVATSTGLGGVFGVANATTIEPSSASEASDYYSIVAVAADSSAVLLVSPRRRAWGESSAWRTPQTSRPAAPQRRPTTTASSQSPPIRSLSCWCRHVFGLGESLRRGERHDHRAQQRLRGVRLLQHRRSRRRFVRCPAGVATSTGLVRVFGVANATTIEPSSASEASDYYSIVAVAADSFAVLLVSPRRRAWGESSAWRTPQTSRPAAPQRRPTTTASSQSPPIRSLSCWCRHVFGLGESLRRGERHDNRDQQRLRGVRLLQHRRSRRRFVRCPAGVATSTGLGRVFGVANATNVDTSSASEASDYCSIVAVAADSSAVLLVSPRRRAWGESSAWRTPQRSRPAAPQRRPTTTASSQSPPIRPLSCWCRHVDGLGESLRRGERHKRRHQQRLRGVLLLPHRRSRRRFVRRPAGVATSTGLGKVFGVANATTIEASSPEIAT</sequence>
<feature type="compositionally biased region" description="Low complexity" evidence="1">
    <location>
        <begin position="463"/>
        <end position="482"/>
    </location>
</feature>
<organism evidence="2 3">
    <name type="scientific">Phytophthora rubi</name>
    <dbReference type="NCBI Taxonomy" id="129364"/>
    <lineage>
        <taxon>Eukaryota</taxon>
        <taxon>Sar</taxon>
        <taxon>Stramenopiles</taxon>
        <taxon>Oomycota</taxon>
        <taxon>Peronosporomycetes</taxon>
        <taxon>Peronosporales</taxon>
        <taxon>Peronosporaceae</taxon>
        <taxon>Phytophthora</taxon>
    </lineage>
</organism>